<dbReference type="InParanoid" id="G0QQG9"/>
<reference evidence="2 3" key="1">
    <citation type="submission" date="2011-07" db="EMBL/GenBank/DDBJ databases">
        <authorList>
            <person name="Coyne R."/>
            <person name="Brami D."/>
            <person name="Johnson J."/>
            <person name="Hostetler J."/>
            <person name="Hannick L."/>
            <person name="Clark T."/>
            <person name="Cassidy-Hanley D."/>
            <person name="Inman J."/>
        </authorList>
    </citation>
    <scope>NUCLEOTIDE SEQUENCE [LARGE SCALE GENOMIC DNA]</scope>
    <source>
        <strain evidence="2 3">G5</strain>
    </source>
</reference>
<organism evidence="2 3">
    <name type="scientific">Ichthyophthirius multifiliis</name>
    <name type="common">White spot disease agent</name>
    <name type="synonym">Ich</name>
    <dbReference type="NCBI Taxonomy" id="5932"/>
    <lineage>
        <taxon>Eukaryota</taxon>
        <taxon>Sar</taxon>
        <taxon>Alveolata</taxon>
        <taxon>Ciliophora</taxon>
        <taxon>Intramacronucleata</taxon>
        <taxon>Oligohymenophorea</taxon>
        <taxon>Hymenostomatida</taxon>
        <taxon>Ophryoglenina</taxon>
        <taxon>Ichthyophthirius</taxon>
    </lineage>
</organism>
<dbReference type="Gene3D" id="1.10.472.80">
    <property type="entry name" value="Ypt/Rab-GAP domain of gyp1p, domain 3"/>
    <property type="match status" value="1"/>
</dbReference>
<dbReference type="GO" id="GO:0005096">
    <property type="term" value="F:GTPase activator activity"/>
    <property type="evidence" value="ECO:0007669"/>
    <property type="project" value="TreeGrafter"/>
</dbReference>
<dbReference type="PANTHER" id="PTHR22957:SF27">
    <property type="entry name" value="TBC1 DOMAIN FAMILY MEMBER 13"/>
    <property type="match status" value="1"/>
</dbReference>
<accession>G0QQG9</accession>
<dbReference type="Pfam" id="PF00566">
    <property type="entry name" value="RabGAP-TBC"/>
    <property type="match status" value="1"/>
</dbReference>
<sequence length="390" mass="47184">MKTFYSLDYLYNQLNNPLIPIPQKDHEKSLKLLKILDQEQINIQKLKSKSKKGIPNTIKGLRPLIWKILLNYLPKQRQKWVQTLQNSQQSYIQFLQDFLKKINKPEENKNITDHHPLNTQENNIWTQYFQDHEIFSQIEKDTERTRQEIEFFTKLTMRDDNIYQIPFQTQIRLEKIKKQQTLEERHCDVLSRILFIYAKLNNAVLYVQGMNEILAPLYYVMQAEREFDLNFLHLYIQDELFQTECGAFYIFTHLMSFIKDRFIRELDDYQQGIRSKCFEFRSFLHKNDSQLAAHFDKMDVDPHFYALRWILLLFTQEFSIDKVIQLWDCLFSQDNMIKYIYYIGLAILKIKRKQLMSNDFAVIMVCLQQISHLNINQIIQEANFIQNQFQ</sequence>
<dbReference type="OMA" id="TEFPCEE"/>
<protein>
    <submittedName>
        <fullName evidence="2">TBC1 domain protein</fullName>
    </submittedName>
</protein>
<name>G0QQG9_ICHMU</name>
<evidence type="ECO:0000313" key="2">
    <source>
        <dbReference type="EMBL" id="EGR32537.1"/>
    </source>
</evidence>
<dbReference type="AlphaFoldDB" id="G0QQG9"/>
<dbReference type="Gene3D" id="1.10.8.270">
    <property type="entry name" value="putative rabgap domain of human tbc1 domain family member 14 like domains"/>
    <property type="match status" value="1"/>
</dbReference>
<dbReference type="GeneID" id="14908698"/>
<dbReference type="SUPFAM" id="SSF47923">
    <property type="entry name" value="Ypt/Rab-GAP domain of gyp1p"/>
    <property type="match status" value="2"/>
</dbReference>
<evidence type="ECO:0000313" key="3">
    <source>
        <dbReference type="Proteomes" id="UP000008983"/>
    </source>
</evidence>
<dbReference type="FunCoup" id="G0QQG9">
    <property type="interactions" value="62"/>
</dbReference>
<dbReference type="RefSeq" id="XP_004036523.1">
    <property type="nucleotide sequence ID" value="XM_004036475.1"/>
</dbReference>
<dbReference type="STRING" id="857967.G0QQG9"/>
<dbReference type="OrthoDB" id="10263206at2759"/>
<gene>
    <name evidence="2" type="ORF">IMG5_078790</name>
</gene>
<dbReference type="eggNOG" id="KOG4567">
    <property type="taxonomic scope" value="Eukaryota"/>
</dbReference>
<dbReference type="SMART" id="SM00164">
    <property type="entry name" value="TBC"/>
    <property type="match status" value="1"/>
</dbReference>
<dbReference type="Proteomes" id="UP000008983">
    <property type="component" value="Unassembled WGS sequence"/>
</dbReference>
<proteinExistence type="predicted"/>
<keyword evidence="3" id="KW-1185">Reference proteome</keyword>
<dbReference type="PROSITE" id="PS50086">
    <property type="entry name" value="TBC_RABGAP"/>
    <property type="match status" value="1"/>
</dbReference>
<dbReference type="EMBL" id="GL983634">
    <property type="protein sequence ID" value="EGR32537.1"/>
    <property type="molecule type" value="Genomic_DNA"/>
</dbReference>
<dbReference type="PANTHER" id="PTHR22957">
    <property type="entry name" value="TBC1 DOMAIN FAMILY MEMBER GTPASE-ACTIVATING PROTEIN"/>
    <property type="match status" value="1"/>
</dbReference>
<dbReference type="InterPro" id="IPR035969">
    <property type="entry name" value="Rab-GAP_TBC_sf"/>
</dbReference>
<dbReference type="GO" id="GO:0006886">
    <property type="term" value="P:intracellular protein transport"/>
    <property type="evidence" value="ECO:0007669"/>
    <property type="project" value="TreeGrafter"/>
</dbReference>
<dbReference type="InterPro" id="IPR000195">
    <property type="entry name" value="Rab-GAP-TBC_dom"/>
</dbReference>
<feature type="domain" description="Rab-GAP TBC" evidence="1">
    <location>
        <begin position="56"/>
        <end position="334"/>
    </location>
</feature>
<evidence type="ECO:0000259" key="1">
    <source>
        <dbReference type="PROSITE" id="PS50086"/>
    </source>
</evidence>